<protein>
    <submittedName>
        <fullName evidence="5">Patatin-like phospholipase family protein</fullName>
    </submittedName>
</protein>
<evidence type="ECO:0000313" key="6">
    <source>
        <dbReference type="Proteomes" id="UP000622533"/>
    </source>
</evidence>
<keyword evidence="6" id="KW-1185">Reference proteome</keyword>
<dbReference type="EMBL" id="JADEXS010000970">
    <property type="protein sequence ID" value="MBE9027607.1"/>
    <property type="molecule type" value="Genomic_DNA"/>
</dbReference>
<accession>A0A8J7AKQ5</accession>
<feature type="active site" description="Proton acceptor" evidence="3">
    <location>
        <position position="199"/>
    </location>
</feature>
<dbReference type="SUPFAM" id="SSF52151">
    <property type="entry name" value="FabD/lysophospholipase-like"/>
    <property type="match status" value="1"/>
</dbReference>
<dbReference type="PANTHER" id="PTHR32176:SF92">
    <property type="entry name" value="XYLOSE ISOMERASE"/>
    <property type="match status" value="1"/>
</dbReference>
<name>A0A8J7AKQ5_DESMC</name>
<proteinExistence type="inferred from homology"/>
<dbReference type="InterPro" id="IPR016035">
    <property type="entry name" value="Acyl_Trfase/lysoPLipase"/>
</dbReference>
<dbReference type="RefSeq" id="WP_193925267.1">
    <property type="nucleotide sequence ID" value="NZ_JADEXS020000001.1"/>
</dbReference>
<organism evidence="5 6">
    <name type="scientific">Desmonostoc muscorum LEGE 12446</name>
    <dbReference type="NCBI Taxonomy" id="1828758"/>
    <lineage>
        <taxon>Bacteria</taxon>
        <taxon>Bacillati</taxon>
        <taxon>Cyanobacteriota</taxon>
        <taxon>Cyanophyceae</taxon>
        <taxon>Nostocales</taxon>
        <taxon>Nostocaceae</taxon>
        <taxon>Desmonostoc</taxon>
    </lineage>
</organism>
<dbReference type="GO" id="GO:0004620">
    <property type="term" value="F:phospholipase activity"/>
    <property type="evidence" value="ECO:0007669"/>
    <property type="project" value="TreeGrafter"/>
</dbReference>
<feature type="domain" description="PNPLA" evidence="4">
    <location>
        <begin position="8"/>
        <end position="212"/>
    </location>
</feature>
<keyword evidence="2 3" id="KW-0443">Lipid metabolism</keyword>
<evidence type="ECO:0000256" key="1">
    <source>
        <dbReference type="ARBA" id="ARBA00010240"/>
    </source>
</evidence>
<feature type="short sequence motif" description="DGA/G" evidence="3">
    <location>
        <begin position="199"/>
        <end position="201"/>
    </location>
</feature>
<dbReference type="InterPro" id="IPR002641">
    <property type="entry name" value="PNPLA_dom"/>
</dbReference>
<dbReference type="Pfam" id="PF01734">
    <property type="entry name" value="Patatin"/>
    <property type="match status" value="1"/>
</dbReference>
<feature type="short sequence motif" description="GXSXG" evidence="3">
    <location>
        <begin position="48"/>
        <end position="52"/>
    </location>
</feature>
<dbReference type="PROSITE" id="PS51635">
    <property type="entry name" value="PNPLA"/>
    <property type="match status" value="1"/>
</dbReference>
<feature type="active site" description="Nucleophile" evidence="3">
    <location>
        <position position="50"/>
    </location>
</feature>
<sequence>MSETFKILSLDGGGIRGVISAVILKEIETTLKEKKKQKLHQYFDLIAGTSTGSILAAAIACEKDAQKLIDLYQEDGKNIFLESVRSQRKWRWLSQILGGYVLYPHKDGNQGLAQVLKRNLIYQGKPATLADIKQTNLLILAYDVLSRNTTWFANDDPEEWYYKKNIELWEICTASASAPTFFPPYEFAYNSEEGLPHIDGGVAANNPELAAIAHALSMQIRGKDKTNPKIDKIAVLSIGTGRTTRPYEYSDIKKWGLLDWATNIPNIFLDPSAENSKYISRRIFNSIDSQNYLRLDFDLNERFEGKRQPGRLRKLLNKPYNKYILEKDNSNYKYISEEMDDPEKCQDLIEAAECYLEYGKVTFNKDPNIKVRSAIEQFIESH</sequence>
<dbReference type="PANTHER" id="PTHR32176">
    <property type="entry name" value="XYLOSE ISOMERASE"/>
    <property type="match status" value="1"/>
</dbReference>
<keyword evidence="3" id="KW-0442">Lipid degradation</keyword>
<keyword evidence="3" id="KW-0378">Hydrolase</keyword>
<gene>
    <name evidence="5" type="ORF">IQ276_35865</name>
</gene>
<reference evidence="5" key="1">
    <citation type="submission" date="2020-10" db="EMBL/GenBank/DDBJ databases">
        <authorList>
            <person name="Castelo-Branco R."/>
            <person name="Eusebio N."/>
            <person name="Adriana R."/>
            <person name="Vieira A."/>
            <person name="Brugerolle De Fraissinette N."/>
            <person name="Rezende De Castro R."/>
            <person name="Schneider M.P."/>
            <person name="Vasconcelos V."/>
            <person name="Leao P.N."/>
        </authorList>
    </citation>
    <scope>NUCLEOTIDE SEQUENCE</scope>
    <source>
        <strain evidence="5">LEGE 12446</strain>
    </source>
</reference>
<comment type="caution">
    <text evidence="5">The sequence shown here is derived from an EMBL/GenBank/DDBJ whole genome shotgun (WGS) entry which is preliminary data.</text>
</comment>
<dbReference type="Proteomes" id="UP000622533">
    <property type="component" value="Unassembled WGS sequence"/>
</dbReference>
<dbReference type="GO" id="GO:0016042">
    <property type="term" value="P:lipid catabolic process"/>
    <property type="evidence" value="ECO:0007669"/>
    <property type="project" value="UniProtKB-UniRule"/>
</dbReference>
<evidence type="ECO:0000259" key="4">
    <source>
        <dbReference type="PROSITE" id="PS51635"/>
    </source>
</evidence>
<evidence type="ECO:0000256" key="2">
    <source>
        <dbReference type="ARBA" id="ARBA00023098"/>
    </source>
</evidence>
<feature type="short sequence motif" description="GXGXXG" evidence="3">
    <location>
        <begin position="12"/>
        <end position="17"/>
    </location>
</feature>
<dbReference type="AlphaFoldDB" id="A0A8J7AKQ5"/>
<evidence type="ECO:0000256" key="3">
    <source>
        <dbReference type="PROSITE-ProRule" id="PRU01161"/>
    </source>
</evidence>
<evidence type="ECO:0000313" key="5">
    <source>
        <dbReference type="EMBL" id="MBE9027607.1"/>
    </source>
</evidence>
<dbReference type="Gene3D" id="3.40.1090.10">
    <property type="entry name" value="Cytosolic phospholipase A2 catalytic domain"/>
    <property type="match status" value="1"/>
</dbReference>
<dbReference type="CDD" id="cd07199">
    <property type="entry name" value="Pat17_PNPLA8_PNPLA9_like"/>
    <property type="match status" value="1"/>
</dbReference>
<dbReference type="GO" id="GO:0047372">
    <property type="term" value="F:monoacylglycerol lipase activity"/>
    <property type="evidence" value="ECO:0007669"/>
    <property type="project" value="TreeGrafter"/>
</dbReference>
<comment type="similarity">
    <text evidence="1">Belongs to the patatin family.</text>
</comment>